<organism evidence="4 5">
    <name type="scientific">Catenovulum maritimum</name>
    <dbReference type="NCBI Taxonomy" id="1513271"/>
    <lineage>
        <taxon>Bacteria</taxon>
        <taxon>Pseudomonadati</taxon>
        <taxon>Pseudomonadota</taxon>
        <taxon>Gammaproteobacteria</taxon>
        <taxon>Alteromonadales</taxon>
        <taxon>Alteromonadaceae</taxon>
        <taxon>Catenovulum</taxon>
    </lineage>
</organism>
<dbReference type="SUPFAM" id="SSF48452">
    <property type="entry name" value="TPR-like"/>
    <property type="match status" value="6"/>
</dbReference>
<proteinExistence type="predicted"/>
<dbReference type="InterPro" id="IPR019734">
    <property type="entry name" value="TPR_rpt"/>
</dbReference>
<dbReference type="EMBL" id="LAZL01000007">
    <property type="protein sequence ID" value="KMT66011.1"/>
    <property type="molecule type" value="Genomic_DNA"/>
</dbReference>
<evidence type="ECO:0000256" key="3">
    <source>
        <dbReference type="SAM" id="SignalP"/>
    </source>
</evidence>
<name>A0A0J8JN39_9ALTE</name>
<keyword evidence="2" id="KW-0802">TPR repeat</keyword>
<keyword evidence="3" id="KW-0732">Signal</keyword>
<evidence type="ECO:0000313" key="4">
    <source>
        <dbReference type="EMBL" id="KMT66011.1"/>
    </source>
</evidence>
<dbReference type="Gene3D" id="1.25.40.10">
    <property type="entry name" value="Tetratricopeptide repeat domain"/>
    <property type="match status" value="6"/>
</dbReference>
<dbReference type="RefSeq" id="WP_048690752.1">
    <property type="nucleotide sequence ID" value="NZ_KQ130485.1"/>
</dbReference>
<keyword evidence="1" id="KW-0677">Repeat</keyword>
<sequence length="926" mass="105298">MQFLKAIQPFLLASFISFSVYAEQAGDRYEKALKAFHQGQTEAAVIHLKSSLQISPDFTPARILLGKIYLQQEDCLSSEKELQNALDSGGDWSQILPMLVECKIQLNKIEQADELLIQYKYKYQNDPSILTLKSKLLLQQEKYTQAESLLNQVIQYAPDLLEAKLVLAETYEKQLKLESAQTVVQQVLEVSAQNVPANLLFARILESSNQLTESLAIYDKILAFSSENVLALLGKTSILQKLGRGEEALNLVVSLRDRMPNNPFVNLLYATISGANLDQGRETKSILADINHQLSLVDKEKVPSSQIYLLTGYVNYLTAKYDSARRDFLNYKLMNENDAQIYKILAETEIKRKDTAQAYQYYLEYNFRKPKDEFGLTRLLSLASKHETKQEFKSRLEKAYQAFPHNNSIRNHLVALNIADNNLTQARQLIAQNSSVSNNFLLDLELARLLIQLNELPLAGKVVSSLIQQDALNPHSHQTAANLYLKAGNLPEARKFLEQALAIQADFYPALLTLASIELNAKNYDEVTSILDKVQGNQEEVNGLKASLAIAQGQYYKAINLLEANYLKNKALTTAKSLIELYLRTNEQNKAEALITTIVKENRLDPDVLDFQVRLAIANNQVDSATRALRTLFGLNYDKAQLLKRLFVLNTQAGDLEGQVKIINRLEKLDVEETEILFLTAQYQLNAKQFSKAANSLKQLVSFAGTNESIRELEFNLAFETQDYALAEKIISNLFLTTRKVEHFKSLIGTLLKQAKYSEAEAQLKVWINQYPKDMTAIYLLASCYKQQNKLSLTISLLEKANESLESAITHHKLAYLYQTESLEKAVKHAEKAYKLQSESVAFTDTYGWFLALSERYSEALHYLRLAHAKNASQPDLVYHLAYTLDKLNRHYEAYELLDNVLKRQFEFKNKSNAVKLKDKLERVIR</sequence>
<evidence type="ECO:0000313" key="5">
    <source>
        <dbReference type="Proteomes" id="UP000037600"/>
    </source>
</evidence>
<dbReference type="STRING" id="1513271.XM47_06045"/>
<gene>
    <name evidence="4" type="ORF">XM47_06045</name>
</gene>
<evidence type="ECO:0000256" key="2">
    <source>
        <dbReference type="ARBA" id="ARBA00022803"/>
    </source>
</evidence>
<accession>A0A0J8JN39</accession>
<feature type="signal peptide" evidence="3">
    <location>
        <begin position="1"/>
        <end position="22"/>
    </location>
</feature>
<dbReference type="InterPro" id="IPR011990">
    <property type="entry name" value="TPR-like_helical_dom_sf"/>
</dbReference>
<dbReference type="Pfam" id="PF14559">
    <property type="entry name" value="TPR_19"/>
    <property type="match status" value="2"/>
</dbReference>
<evidence type="ECO:0000256" key="1">
    <source>
        <dbReference type="ARBA" id="ARBA00022737"/>
    </source>
</evidence>
<protein>
    <recommendedName>
        <fullName evidence="6">Tetratricopeptide repeat-like domain-containing protein</fullName>
    </recommendedName>
</protein>
<feature type="chain" id="PRO_5005301496" description="Tetratricopeptide repeat-like domain-containing protein" evidence="3">
    <location>
        <begin position="23"/>
        <end position="926"/>
    </location>
</feature>
<dbReference type="SMART" id="SM00028">
    <property type="entry name" value="TPR"/>
    <property type="match status" value="9"/>
</dbReference>
<dbReference type="NCBIfam" id="TIGR02917">
    <property type="entry name" value="PEP_TPR_lipo"/>
    <property type="match status" value="1"/>
</dbReference>
<comment type="caution">
    <text evidence="4">The sequence shown here is derived from an EMBL/GenBank/DDBJ whole genome shotgun (WGS) entry which is preliminary data.</text>
</comment>
<evidence type="ECO:0008006" key="6">
    <source>
        <dbReference type="Google" id="ProtNLM"/>
    </source>
</evidence>
<dbReference type="Proteomes" id="UP000037600">
    <property type="component" value="Unassembled WGS sequence"/>
</dbReference>
<dbReference type="AlphaFoldDB" id="A0A0J8JN39"/>
<dbReference type="InterPro" id="IPR051012">
    <property type="entry name" value="CellSynth/LPSAsmb/PSIAsmb"/>
</dbReference>
<reference evidence="4 5" key="1">
    <citation type="submission" date="2015-04" db="EMBL/GenBank/DDBJ databases">
        <title>Draft Genome Sequence of the Novel Agar-Digesting Marine Bacterium Q1.</title>
        <authorList>
            <person name="Li Y."/>
            <person name="Li D."/>
            <person name="Chen G."/>
            <person name="Du Z."/>
        </authorList>
    </citation>
    <scope>NUCLEOTIDE SEQUENCE [LARGE SCALE GENOMIC DNA]</scope>
    <source>
        <strain evidence="4 5">Q1</strain>
    </source>
</reference>
<dbReference type="PANTHER" id="PTHR45586:SF14">
    <property type="entry name" value="TETRATRICOPEPTIDE TPR_2 REPEAT PROTEIN"/>
    <property type="match status" value="1"/>
</dbReference>
<keyword evidence="5" id="KW-1185">Reference proteome</keyword>
<dbReference type="PANTHER" id="PTHR45586">
    <property type="entry name" value="TPR REPEAT-CONTAINING PROTEIN PA4667"/>
    <property type="match status" value="1"/>
</dbReference>
<dbReference type="InterPro" id="IPR014266">
    <property type="entry name" value="PEP-CTERM_TPR_PrsT"/>
</dbReference>
<dbReference type="OrthoDB" id="6110507at2"/>